<evidence type="ECO:0000313" key="1">
    <source>
        <dbReference type="EMBL" id="SVB98265.1"/>
    </source>
</evidence>
<dbReference type="AlphaFoldDB" id="A0A382IFY8"/>
<protein>
    <submittedName>
        <fullName evidence="1">Uncharacterized protein</fullName>
    </submittedName>
</protein>
<feature type="non-terminal residue" evidence="1">
    <location>
        <position position="1"/>
    </location>
</feature>
<sequence length="445" mass="47110">TSILQDNPIETFSGSNYVKVYNYNHGMYADTSNVTIAGVQGDKTGAALTFTTGTPNSTPVEVTDRTVTATGGSGSGLTFSVTTSGSPVAISDIKIKTCGSGYATTDTVTLTDFDGGSSDVTVAIDTVGDTLGAIPIGAINGTYNAMDNVELDSFTVIPNLSAYEFITAYVADDSTLGGGAREWGTDNNSSSATYNQQIVVGGVTSTRNYYYDSLHTIIPSIKFKNTRIHANITATPMYSPEGYINGTVYQKNVANEVITLNDNVFFNSPSIVASQLNEDQEMSSEKSFTAQIQMQSDNSNLSPIIDTGTIGCLAIANRLNNIDSAAGLKITGEQSLGAGTTYIASTEPDGDNNTMVYVTRKVNLKTPASALRVVLDLFQPPTTDVKLMYKVLGNDDSTPFDDVGFQYFNHTGVSDWGAGSDAFGVGGDGTAGHMEHDSKNFKEYE</sequence>
<accession>A0A382IFY8</accession>
<name>A0A382IFY8_9ZZZZ</name>
<reference evidence="1" key="1">
    <citation type="submission" date="2018-05" db="EMBL/GenBank/DDBJ databases">
        <authorList>
            <person name="Lanie J.A."/>
            <person name="Ng W.-L."/>
            <person name="Kazmierczak K.M."/>
            <person name="Andrzejewski T.M."/>
            <person name="Davidsen T.M."/>
            <person name="Wayne K.J."/>
            <person name="Tettelin H."/>
            <person name="Glass J.I."/>
            <person name="Rusch D."/>
            <person name="Podicherti R."/>
            <person name="Tsui H.-C.T."/>
            <person name="Winkler M.E."/>
        </authorList>
    </citation>
    <scope>NUCLEOTIDE SEQUENCE</scope>
</reference>
<organism evidence="1">
    <name type="scientific">marine metagenome</name>
    <dbReference type="NCBI Taxonomy" id="408172"/>
    <lineage>
        <taxon>unclassified sequences</taxon>
        <taxon>metagenomes</taxon>
        <taxon>ecological metagenomes</taxon>
    </lineage>
</organism>
<dbReference type="EMBL" id="UINC01067006">
    <property type="protein sequence ID" value="SVB98265.1"/>
    <property type="molecule type" value="Genomic_DNA"/>
</dbReference>
<gene>
    <name evidence="1" type="ORF">METZ01_LOCUS251119</name>
</gene>
<feature type="non-terminal residue" evidence="1">
    <location>
        <position position="445"/>
    </location>
</feature>
<proteinExistence type="predicted"/>